<dbReference type="EMBL" id="CAJNNV010024073">
    <property type="protein sequence ID" value="CAE8608869.1"/>
    <property type="molecule type" value="Genomic_DNA"/>
</dbReference>
<feature type="compositionally biased region" description="Basic and acidic residues" evidence="1">
    <location>
        <begin position="302"/>
        <end position="312"/>
    </location>
</feature>
<dbReference type="AlphaFoldDB" id="A0A813F3N2"/>
<dbReference type="Proteomes" id="UP000654075">
    <property type="component" value="Unassembled WGS sequence"/>
</dbReference>
<feature type="compositionally biased region" description="Low complexity" evidence="1">
    <location>
        <begin position="427"/>
        <end position="453"/>
    </location>
</feature>
<sequence length="1159" mass="123629">MSSVLGGGAGRLPSDVTLSPMYQQMPSFGDVPEEVLQAGPVASPVTGLGAPASQQEPPELRRYGYGGQGPIGQVVEDLSPLLQSAVPSQHQEVQHLAAWLFGAPSQGSATPVPSGAESLPPTAQWCQPQPSPGAPSMPYIFGVEAPEGWGSNFGDLGYASAQRSPGTPSREAAAMGPLSPLTPFTAGAAALLSSCRAGGDGVASQNAAIIAGSPFAPSPVGTTAEHGTGSPATESNSQQQQLLQLHQALQVQQLHQQQQFYQQQLHELSQQQQQQVYQPEQPQQQAQQLDVQQFQQHQPLQQHHEFQQEQHLQHQQFQQHLEIHQHQQLLQFHVEHHDHLQQQEVQQQQEQRQQQDQTQQQEQEQLYQHVEQHLSHQHHQFQQHKELQSQPHEQHPQQQSPIAAAINLQQSPYSGRAETSSGHCQATTETTTTTNNNNNNNNNNTTTETTTTTMPGIAACSPTRSPFAASQANDQVPQEQIQQEQHAFQQQQQQLHQQFYEQERLSQLQVQQQLIQQQLIQQQLLQQQQVQQQQQLSPNPEQQRAELLRGQLPEEPQVSTSAKTPQGTPVARLAESTVCHGCGQSFTAGALFCSKCGASRGMVGQETSVQADAVSTFCSSASMSGPGISPTPPASVYLSVAAASPTCPEPTSSLGPCFASQVATSKGAAPSPVPSSAPSLMLPLHHHERRSFSQSWSAKTSDPFLSESIRNFEDRCTPSRGSSPAKASLFVAAGASPYPAEPRHLAERDGQDLRWRPSPSGTLIAPPEQSPATASAMSLSFGATLQESRSPFAGVPRASPEVSPVAASSLSGMTGQDLRWRPSPSGTLIAPPEQSPAAASAMSLSFGATLQESRSPFAGVPRAPPEASPVAASSLSGMTPAGQDWRLHLSNKLRAMPGTSPAAGSRQDLASPALSPFPLSASGCTAAPFGKKEQWSVPAASSTVASRLAPSPTPASPLPPTPTAGSWEVCGSTLVSEREALERLVREEEHAKQEAVRKASDENECECHFGAAAVGRSCLKSGLAYCSQCEDGYHMVEEGDARKCEPALAKTAWHPPALNAKLMAMRCAAAAPAAVNSACTLPGSSLCNGCDFGWHLSADKQCAANGCTCANGNPFDDTLCAATGSDDCASCDAGFNFNGTKSNCTDRARVHKLRVRLLP</sequence>
<evidence type="ECO:0000313" key="3">
    <source>
        <dbReference type="Proteomes" id="UP000654075"/>
    </source>
</evidence>
<feature type="compositionally biased region" description="Polar residues" evidence="1">
    <location>
        <begin position="412"/>
        <end position="426"/>
    </location>
</feature>
<feature type="region of interest" description="Disordered" evidence="1">
    <location>
        <begin position="822"/>
        <end position="842"/>
    </location>
</feature>
<feature type="compositionally biased region" description="Low complexity" evidence="1">
    <location>
        <begin position="475"/>
        <end position="488"/>
    </location>
</feature>
<feature type="region of interest" description="Disordered" evidence="1">
    <location>
        <begin position="275"/>
        <end position="318"/>
    </location>
</feature>
<feature type="compositionally biased region" description="Low complexity" evidence="1">
    <location>
        <begin position="830"/>
        <end position="842"/>
    </location>
</feature>
<feature type="compositionally biased region" description="Low complexity" evidence="1">
    <location>
        <begin position="275"/>
        <end position="301"/>
    </location>
</feature>
<dbReference type="PANTHER" id="PTHR47096">
    <property type="entry name" value="MISSHAPEN LIKE KINASE 1"/>
    <property type="match status" value="1"/>
</dbReference>
<name>A0A813F3N2_POLGL</name>
<dbReference type="PANTHER" id="PTHR47096:SF1">
    <property type="entry name" value="MISSHAPEN LIKE KINASE 1"/>
    <property type="match status" value="1"/>
</dbReference>
<feature type="compositionally biased region" description="Low complexity" evidence="1">
    <location>
        <begin position="342"/>
        <end position="369"/>
    </location>
</feature>
<feature type="region of interest" description="Disordered" evidence="1">
    <location>
        <begin position="946"/>
        <end position="967"/>
    </location>
</feature>
<accession>A0A813F3N2</accession>
<reference evidence="2" key="1">
    <citation type="submission" date="2021-02" db="EMBL/GenBank/DDBJ databases">
        <authorList>
            <person name="Dougan E. K."/>
            <person name="Rhodes N."/>
            <person name="Thang M."/>
            <person name="Chan C."/>
        </authorList>
    </citation>
    <scope>NUCLEOTIDE SEQUENCE</scope>
</reference>
<gene>
    <name evidence="2" type="ORF">PGLA1383_LOCUS26699</name>
</gene>
<evidence type="ECO:0000256" key="1">
    <source>
        <dbReference type="SAM" id="MobiDB-lite"/>
    </source>
</evidence>
<feature type="region of interest" description="Disordered" evidence="1">
    <location>
        <begin position="855"/>
        <end position="882"/>
    </location>
</feature>
<feature type="region of interest" description="Disordered" evidence="1">
    <location>
        <begin position="159"/>
        <end position="178"/>
    </location>
</feature>
<feature type="region of interest" description="Disordered" evidence="1">
    <location>
        <begin position="340"/>
        <end position="399"/>
    </location>
</feature>
<feature type="region of interest" description="Disordered" evidence="1">
    <location>
        <begin position="218"/>
        <end position="239"/>
    </location>
</feature>
<comment type="caution">
    <text evidence="2">The sequence shown here is derived from an EMBL/GenBank/DDBJ whole genome shotgun (WGS) entry which is preliminary data.</text>
</comment>
<feature type="compositionally biased region" description="Polar residues" evidence="1">
    <location>
        <begin position="462"/>
        <end position="474"/>
    </location>
</feature>
<dbReference type="InterPro" id="IPR051700">
    <property type="entry name" value="STE20_Ser-Thr_kinase"/>
</dbReference>
<keyword evidence="3" id="KW-1185">Reference proteome</keyword>
<feature type="region of interest" description="Disordered" evidence="1">
    <location>
        <begin position="412"/>
        <end position="488"/>
    </location>
</feature>
<feature type="compositionally biased region" description="Pro residues" evidence="1">
    <location>
        <begin position="951"/>
        <end position="962"/>
    </location>
</feature>
<evidence type="ECO:0000313" key="2">
    <source>
        <dbReference type="EMBL" id="CAE8608869.1"/>
    </source>
</evidence>
<dbReference type="GO" id="GO:0005829">
    <property type="term" value="C:cytosol"/>
    <property type="evidence" value="ECO:0007669"/>
    <property type="project" value="TreeGrafter"/>
</dbReference>
<proteinExistence type="predicted"/>
<protein>
    <submittedName>
        <fullName evidence="2">Uncharacterized protein</fullName>
    </submittedName>
</protein>
<feature type="compositionally biased region" description="Basic and acidic residues" evidence="1">
    <location>
        <begin position="383"/>
        <end position="395"/>
    </location>
</feature>
<organism evidence="2 3">
    <name type="scientific">Polarella glacialis</name>
    <name type="common">Dinoflagellate</name>
    <dbReference type="NCBI Taxonomy" id="89957"/>
    <lineage>
        <taxon>Eukaryota</taxon>
        <taxon>Sar</taxon>
        <taxon>Alveolata</taxon>
        <taxon>Dinophyceae</taxon>
        <taxon>Suessiales</taxon>
        <taxon>Suessiaceae</taxon>
        <taxon>Polarella</taxon>
    </lineage>
</organism>